<proteinExistence type="predicted"/>
<gene>
    <name evidence="1" type="ORF">GC098_30775</name>
</gene>
<name>A0ABX1Y6L1_9BACL</name>
<reference evidence="1 2" key="1">
    <citation type="submission" date="2019-10" db="EMBL/GenBank/DDBJ databases">
        <title>Description of Paenibacillus terrestris sp. nov.</title>
        <authorList>
            <person name="Carlier A."/>
            <person name="Qi S."/>
        </authorList>
    </citation>
    <scope>NUCLEOTIDE SEQUENCE [LARGE SCALE GENOMIC DNA]</scope>
    <source>
        <strain evidence="1 2">LMG 31458</strain>
    </source>
</reference>
<keyword evidence="2" id="KW-1185">Reference proteome</keyword>
<organism evidence="1 2">
    <name type="scientific">Paenibacillus phytorum</name>
    <dbReference type="NCBI Taxonomy" id="2654977"/>
    <lineage>
        <taxon>Bacteria</taxon>
        <taxon>Bacillati</taxon>
        <taxon>Bacillota</taxon>
        <taxon>Bacilli</taxon>
        <taxon>Bacillales</taxon>
        <taxon>Paenibacillaceae</taxon>
        <taxon>Paenibacillus</taxon>
    </lineage>
</organism>
<dbReference type="Proteomes" id="UP000616779">
    <property type="component" value="Unassembled WGS sequence"/>
</dbReference>
<accession>A0ABX1Y6L1</accession>
<dbReference type="EMBL" id="WHOA01000223">
    <property type="protein sequence ID" value="NOU75706.1"/>
    <property type="molecule type" value="Genomic_DNA"/>
</dbReference>
<sequence length="77" mass="8946">MSLKFDKNFSEGNLDRLTGHILPRIRIQLWRGVAIQIRSFVGSTFNSDFGPTFAEPVAPARRMPPRRLTRLKYLRMV</sequence>
<protein>
    <submittedName>
        <fullName evidence="1">Uncharacterized protein</fullName>
    </submittedName>
</protein>
<comment type="caution">
    <text evidence="1">The sequence shown here is derived from an EMBL/GenBank/DDBJ whole genome shotgun (WGS) entry which is preliminary data.</text>
</comment>
<evidence type="ECO:0000313" key="2">
    <source>
        <dbReference type="Proteomes" id="UP000616779"/>
    </source>
</evidence>
<evidence type="ECO:0000313" key="1">
    <source>
        <dbReference type="EMBL" id="NOU75706.1"/>
    </source>
</evidence>